<gene>
    <name evidence="14" type="primary">tig</name>
    <name evidence="14" type="ORF">LQE92_06575</name>
</gene>
<comment type="catalytic activity">
    <reaction evidence="1 10">
        <text>[protein]-peptidylproline (omega=180) = [protein]-peptidylproline (omega=0)</text>
        <dbReference type="Rhea" id="RHEA:16237"/>
        <dbReference type="Rhea" id="RHEA-COMP:10747"/>
        <dbReference type="Rhea" id="RHEA-COMP:10748"/>
        <dbReference type="ChEBI" id="CHEBI:83833"/>
        <dbReference type="ChEBI" id="CHEBI:83834"/>
        <dbReference type="EC" id="5.2.1.8"/>
    </reaction>
</comment>
<dbReference type="RefSeq" id="WP_231062195.1">
    <property type="nucleotide sequence ID" value="NZ_JAJNOR010000003.1"/>
</dbReference>
<dbReference type="Pfam" id="PF00254">
    <property type="entry name" value="FKBP_C"/>
    <property type="match status" value="1"/>
</dbReference>
<evidence type="ECO:0000256" key="3">
    <source>
        <dbReference type="ARBA" id="ARBA00005464"/>
    </source>
</evidence>
<comment type="function">
    <text evidence="9">Involved in protein export. Acts as a chaperone by maintaining the newly synthesized protein in an open conformation. Functions as a peptidyl-prolyl cis-trans isomerase.</text>
</comment>
<evidence type="ECO:0000256" key="6">
    <source>
        <dbReference type="ARBA" id="ARBA00023186"/>
    </source>
</evidence>
<evidence type="ECO:0000256" key="10">
    <source>
        <dbReference type="PROSITE-ProRule" id="PRU00277"/>
    </source>
</evidence>
<feature type="signal peptide" evidence="12">
    <location>
        <begin position="1"/>
        <end position="18"/>
    </location>
</feature>
<evidence type="ECO:0000256" key="11">
    <source>
        <dbReference type="SAM" id="MobiDB-lite"/>
    </source>
</evidence>
<dbReference type="GO" id="GO:0006457">
    <property type="term" value="P:protein folding"/>
    <property type="evidence" value="ECO:0007669"/>
    <property type="project" value="InterPro"/>
</dbReference>
<dbReference type="InterPro" id="IPR027304">
    <property type="entry name" value="Trigger_fact/SurA_dom_sf"/>
</dbReference>
<sequence length="401" mass="44209">MKKGIAVLLCAAMVLSMAACGNKKSEEKTTAAGEETTAGENSGGSEETTAATTEMPEYVSAFDLGDISEYVELGEYKGIEVAAQNTEVTDEEVEAELQAQVENATPLYEEIKEGTVKDGDVVNIDFVGKIDGVAFDGGSGTGTNLTIGSGQFIEGFESGLVGKNIGETVELNLTFPEDYSKKNTDLNGKAVVFTVTINYVQGEEIPQELNDEFVQRISDEFKTVDEYRAYVRSDLESNRKTEARNNKINEAWEKVMNNATFKKDAEELITYIHDSQLAQFKNSLAMYGMELETYLSSMEKTEEEFMSELQEAAESSAKSQVLVRAVVEKENMELTDEEYQEGCEKLAEENGYTLETLQSSYSEKLLMDILLESRIQDFLEQNVVEVENAGSTEETTSPAAE</sequence>
<organism evidence="14 15">
    <name type="scientific">Lientehia hominis</name>
    <dbReference type="NCBI Taxonomy" id="2897778"/>
    <lineage>
        <taxon>Bacteria</taxon>
        <taxon>Bacillati</taxon>
        <taxon>Bacillota</taxon>
        <taxon>Clostridia</taxon>
        <taxon>Lachnospirales</taxon>
        <taxon>Lachnospiraceae</taxon>
        <taxon>Lientehia</taxon>
    </lineage>
</organism>
<dbReference type="AlphaFoldDB" id="A0AAP2W8J9"/>
<dbReference type="InterPro" id="IPR046357">
    <property type="entry name" value="PPIase_dom_sf"/>
</dbReference>
<keyword evidence="6" id="KW-0143">Chaperone</keyword>
<dbReference type="InterPro" id="IPR037041">
    <property type="entry name" value="Trigger_fac_C_sf"/>
</dbReference>
<evidence type="ECO:0000256" key="7">
    <source>
        <dbReference type="ARBA" id="ARBA00023235"/>
    </source>
</evidence>
<dbReference type="PROSITE" id="PS51257">
    <property type="entry name" value="PROKAR_LIPOPROTEIN"/>
    <property type="match status" value="1"/>
</dbReference>
<keyword evidence="8" id="KW-0131">Cell cycle</keyword>
<dbReference type="EC" id="5.2.1.8" evidence="10"/>
<comment type="caution">
    <text evidence="14">The sequence shown here is derived from an EMBL/GenBank/DDBJ whole genome shotgun (WGS) entry which is preliminary data.</text>
</comment>
<dbReference type="GO" id="GO:0005737">
    <property type="term" value="C:cytoplasm"/>
    <property type="evidence" value="ECO:0007669"/>
    <property type="project" value="UniProtKB-SubCell"/>
</dbReference>
<evidence type="ECO:0000259" key="13">
    <source>
        <dbReference type="PROSITE" id="PS50059"/>
    </source>
</evidence>
<evidence type="ECO:0000256" key="2">
    <source>
        <dbReference type="ARBA" id="ARBA00004496"/>
    </source>
</evidence>
<evidence type="ECO:0000313" key="15">
    <source>
        <dbReference type="Proteomes" id="UP001299265"/>
    </source>
</evidence>
<evidence type="ECO:0000256" key="12">
    <source>
        <dbReference type="SAM" id="SignalP"/>
    </source>
</evidence>
<feature type="domain" description="PPIase FKBP-type" evidence="13">
    <location>
        <begin position="119"/>
        <end position="201"/>
    </location>
</feature>
<reference evidence="14 15" key="1">
    <citation type="submission" date="2021-11" db="EMBL/GenBank/DDBJ databases">
        <title>Lacrimispora sp. nov. NSJ-141 isolated from human feces.</title>
        <authorList>
            <person name="Abdugheni R."/>
        </authorList>
    </citation>
    <scope>NUCLEOTIDE SEQUENCE [LARGE SCALE GENOMIC DNA]</scope>
    <source>
        <strain evidence="14 15">NSJ-141</strain>
    </source>
</reference>
<dbReference type="InterPro" id="IPR001179">
    <property type="entry name" value="PPIase_FKBP_dom"/>
</dbReference>
<dbReference type="GO" id="GO:0051301">
    <property type="term" value="P:cell division"/>
    <property type="evidence" value="ECO:0007669"/>
    <property type="project" value="UniProtKB-KW"/>
</dbReference>
<keyword evidence="15" id="KW-1185">Reference proteome</keyword>
<dbReference type="GO" id="GO:0003755">
    <property type="term" value="F:peptidyl-prolyl cis-trans isomerase activity"/>
    <property type="evidence" value="ECO:0007669"/>
    <property type="project" value="UniProtKB-KW"/>
</dbReference>
<dbReference type="SUPFAM" id="SSF54534">
    <property type="entry name" value="FKBP-like"/>
    <property type="match status" value="1"/>
</dbReference>
<proteinExistence type="inferred from homology"/>
<dbReference type="Gene3D" id="3.10.50.40">
    <property type="match status" value="1"/>
</dbReference>
<keyword evidence="12" id="KW-0732">Signal</keyword>
<dbReference type="Gene3D" id="1.10.3120.10">
    <property type="entry name" value="Trigger factor, C-terminal domain"/>
    <property type="match status" value="1"/>
</dbReference>
<dbReference type="Proteomes" id="UP001299265">
    <property type="component" value="Unassembled WGS sequence"/>
</dbReference>
<dbReference type="FunFam" id="3.10.50.40:FF:000001">
    <property type="entry name" value="Trigger factor"/>
    <property type="match status" value="1"/>
</dbReference>
<keyword evidence="5 10" id="KW-0697">Rotamase</keyword>
<feature type="compositionally biased region" description="Low complexity" evidence="11">
    <location>
        <begin position="30"/>
        <end position="53"/>
    </location>
</feature>
<dbReference type="PROSITE" id="PS50059">
    <property type="entry name" value="FKBP_PPIASE"/>
    <property type="match status" value="1"/>
</dbReference>
<evidence type="ECO:0000256" key="1">
    <source>
        <dbReference type="ARBA" id="ARBA00000971"/>
    </source>
</evidence>
<protein>
    <recommendedName>
        <fullName evidence="10">peptidylprolyl isomerase</fullName>
        <ecNumber evidence="10">5.2.1.8</ecNumber>
    </recommendedName>
</protein>
<evidence type="ECO:0000256" key="4">
    <source>
        <dbReference type="ARBA" id="ARBA00022618"/>
    </source>
</evidence>
<comment type="subcellular location">
    <subcellularLocation>
        <location evidence="2">Cytoplasm</location>
    </subcellularLocation>
</comment>
<evidence type="ECO:0000313" key="14">
    <source>
        <dbReference type="EMBL" id="MCD2492295.1"/>
    </source>
</evidence>
<feature type="chain" id="PRO_5042924531" description="peptidylprolyl isomerase" evidence="12">
    <location>
        <begin position="19"/>
        <end position="401"/>
    </location>
</feature>
<dbReference type="InterPro" id="IPR005215">
    <property type="entry name" value="Trig_fac"/>
</dbReference>
<evidence type="ECO:0000256" key="8">
    <source>
        <dbReference type="ARBA" id="ARBA00023306"/>
    </source>
</evidence>
<feature type="region of interest" description="Disordered" evidence="11">
    <location>
        <begin position="23"/>
        <end position="53"/>
    </location>
</feature>
<dbReference type="InterPro" id="IPR008880">
    <property type="entry name" value="Trigger_fac_C"/>
</dbReference>
<dbReference type="Pfam" id="PF05698">
    <property type="entry name" value="Trigger_C"/>
    <property type="match status" value="1"/>
</dbReference>
<dbReference type="GO" id="GO:0015031">
    <property type="term" value="P:protein transport"/>
    <property type="evidence" value="ECO:0007669"/>
    <property type="project" value="InterPro"/>
</dbReference>
<evidence type="ECO:0000256" key="9">
    <source>
        <dbReference type="ARBA" id="ARBA00024849"/>
    </source>
</evidence>
<evidence type="ECO:0000256" key="5">
    <source>
        <dbReference type="ARBA" id="ARBA00023110"/>
    </source>
</evidence>
<dbReference type="EMBL" id="JAJNOR010000003">
    <property type="protein sequence ID" value="MCD2492295.1"/>
    <property type="molecule type" value="Genomic_DNA"/>
</dbReference>
<dbReference type="SUPFAM" id="SSF109998">
    <property type="entry name" value="Triger factor/SurA peptide-binding domain-like"/>
    <property type="match status" value="1"/>
</dbReference>
<accession>A0AAP2W8J9</accession>
<keyword evidence="4" id="KW-0132">Cell division</keyword>
<comment type="similarity">
    <text evidence="3">Belongs to the FKBP-type PPIase family. Tig subfamily.</text>
</comment>
<name>A0AAP2W8J9_9FIRM</name>
<keyword evidence="7 10" id="KW-0413">Isomerase</keyword>
<dbReference type="NCBIfam" id="TIGR00115">
    <property type="entry name" value="tig"/>
    <property type="match status" value="1"/>
</dbReference>